<dbReference type="PROSITE" id="PS50206">
    <property type="entry name" value="RHODANESE_3"/>
    <property type="match status" value="1"/>
</dbReference>
<dbReference type="EMBL" id="JACQWF010000444">
    <property type="protein sequence ID" value="MBI4596766.1"/>
    <property type="molecule type" value="Genomic_DNA"/>
</dbReference>
<reference evidence="2" key="1">
    <citation type="submission" date="2020-07" db="EMBL/GenBank/DDBJ databases">
        <title>Huge and variable diversity of episymbiotic CPR bacteria and DPANN archaea in groundwater ecosystems.</title>
        <authorList>
            <person name="He C.Y."/>
            <person name="Keren R."/>
            <person name="Whittaker M."/>
            <person name="Farag I.F."/>
            <person name="Doudna J."/>
            <person name="Cate J.H.D."/>
            <person name="Banfield J.F."/>
        </authorList>
    </citation>
    <scope>NUCLEOTIDE SEQUENCE</scope>
    <source>
        <strain evidence="2">NC_groundwater_1482_Ag_S-0.65um_47_24</strain>
    </source>
</reference>
<feature type="domain" description="Rhodanese" evidence="1">
    <location>
        <begin position="1"/>
        <end position="32"/>
    </location>
</feature>
<evidence type="ECO:0000259" key="1">
    <source>
        <dbReference type="PROSITE" id="PS50206"/>
    </source>
</evidence>
<dbReference type="InterPro" id="IPR001763">
    <property type="entry name" value="Rhodanese-like_dom"/>
</dbReference>
<evidence type="ECO:0000313" key="2">
    <source>
        <dbReference type="EMBL" id="MBI4596766.1"/>
    </source>
</evidence>
<dbReference type="AlphaFoldDB" id="A0A933GMQ9"/>
<dbReference type="SUPFAM" id="SSF52821">
    <property type="entry name" value="Rhodanese/Cell cycle control phosphatase"/>
    <property type="match status" value="1"/>
</dbReference>
<dbReference type="Pfam" id="PF00581">
    <property type="entry name" value="Rhodanese"/>
    <property type="match status" value="1"/>
</dbReference>
<gene>
    <name evidence="2" type="ORF">HY730_10415</name>
</gene>
<name>A0A933GMQ9_UNCTE</name>
<evidence type="ECO:0000313" key="3">
    <source>
        <dbReference type="Proteomes" id="UP000772181"/>
    </source>
</evidence>
<accession>A0A933GMQ9</accession>
<organism evidence="2 3">
    <name type="scientific">Tectimicrobiota bacterium</name>
    <dbReference type="NCBI Taxonomy" id="2528274"/>
    <lineage>
        <taxon>Bacteria</taxon>
        <taxon>Pseudomonadati</taxon>
        <taxon>Nitrospinota/Tectimicrobiota group</taxon>
        <taxon>Candidatus Tectimicrobiota</taxon>
    </lineage>
</organism>
<dbReference type="InterPro" id="IPR036873">
    <property type="entry name" value="Rhodanese-like_dom_sf"/>
</dbReference>
<comment type="caution">
    <text evidence="2">The sequence shown here is derived from an EMBL/GenBank/DDBJ whole genome shotgun (WGS) entry which is preliminary data.</text>
</comment>
<proteinExistence type="predicted"/>
<protein>
    <recommendedName>
        <fullName evidence="1">Rhodanese domain-containing protein</fullName>
    </recommendedName>
</protein>
<dbReference type="Proteomes" id="UP000772181">
    <property type="component" value="Unassembled WGS sequence"/>
</dbReference>
<dbReference type="Gene3D" id="3.40.250.10">
    <property type="entry name" value="Rhodanese-like domain"/>
    <property type="match status" value="1"/>
</dbReference>
<sequence length="34" mass="3977">MARQFMALGFTKVYVLQGGWQEWKRAGFPTERAD</sequence>